<dbReference type="STRING" id="1423731.FC81_GL001589"/>
<proteinExistence type="inferred from homology"/>
<dbReference type="InterPro" id="IPR038418">
    <property type="entry name" value="6-PTP_synth/QueD_sf"/>
</dbReference>
<dbReference type="GO" id="GO:0070497">
    <property type="term" value="F:6-carboxytetrahydropterin synthase activity"/>
    <property type="evidence" value="ECO:0007669"/>
    <property type="project" value="UniProtKB-EC"/>
</dbReference>
<evidence type="ECO:0000313" key="8">
    <source>
        <dbReference type="Proteomes" id="UP000051621"/>
    </source>
</evidence>
<evidence type="ECO:0000313" key="7">
    <source>
        <dbReference type="EMBL" id="KRL00987.1"/>
    </source>
</evidence>
<dbReference type="UniPathway" id="UPA00391"/>
<dbReference type="SUPFAM" id="SSF55620">
    <property type="entry name" value="Tetrahydrobiopterin biosynthesis enzymes-like"/>
    <property type="match status" value="1"/>
</dbReference>
<dbReference type="OrthoDB" id="9804698at2"/>
<evidence type="ECO:0000256" key="4">
    <source>
        <dbReference type="ARBA" id="ARBA00018141"/>
    </source>
</evidence>
<accession>A0A0R1M9Y8</accession>
<dbReference type="EMBL" id="AZEF01000030">
    <property type="protein sequence ID" value="KRL00987.1"/>
    <property type="molecule type" value="Genomic_DNA"/>
</dbReference>
<evidence type="ECO:0000256" key="5">
    <source>
        <dbReference type="ARBA" id="ARBA00031449"/>
    </source>
</evidence>
<dbReference type="EC" id="4.1.2.50" evidence="3"/>
<dbReference type="InterPro" id="IPR017543">
    <property type="entry name" value="6-PTP_synth-rel_bac"/>
</dbReference>
<evidence type="ECO:0000256" key="6">
    <source>
        <dbReference type="ARBA" id="ARBA00048807"/>
    </source>
</evidence>
<comment type="caution">
    <text evidence="7">The sequence shown here is derived from an EMBL/GenBank/DDBJ whole genome shotgun (WGS) entry which is preliminary data.</text>
</comment>
<evidence type="ECO:0000256" key="2">
    <source>
        <dbReference type="ARBA" id="ARBA00008900"/>
    </source>
</evidence>
<evidence type="ECO:0000256" key="1">
    <source>
        <dbReference type="ARBA" id="ARBA00005061"/>
    </source>
</evidence>
<comment type="similarity">
    <text evidence="2">Belongs to the PTPS family. QueD subfamily.</text>
</comment>
<dbReference type="Gene3D" id="3.30.479.10">
    <property type="entry name" value="6-pyruvoyl tetrahydropterin synthase/QueD"/>
    <property type="match status" value="1"/>
</dbReference>
<dbReference type="InterPro" id="IPR007115">
    <property type="entry name" value="6-PTP_synth/QueD"/>
</dbReference>
<dbReference type="PATRIC" id="fig|1423731.3.peg.1630"/>
<dbReference type="AlphaFoldDB" id="A0A0R1M9Y8"/>
<reference evidence="7 8" key="1">
    <citation type="journal article" date="2015" name="Genome Announc.">
        <title>Expanding the biotechnology potential of lactobacilli through comparative genomics of 213 strains and associated genera.</title>
        <authorList>
            <person name="Sun Z."/>
            <person name="Harris H.M."/>
            <person name="McCann A."/>
            <person name="Guo C."/>
            <person name="Argimon S."/>
            <person name="Zhang W."/>
            <person name="Yang X."/>
            <person name="Jeffery I.B."/>
            <person name="Cooney J.C."/>
            <person name="Kagawa T.F."/>
            <person name="Liu W."/>
            <person name="Song Y."/>
            <person name="Salvetti E."/>
            <person name="Wrobel A."/>
            <person name="Rasinkangas P."/>
            <person name="Parkhill J."/>
            <person name="Rea M.C."/>
            <person name="O'Sullivan O."/>
            <person name="Ritari J."/>
            <person name="Douillard F.P."/>
            <person name="Paul Ross R."/>
            <person name="Yang R."/>
            <person name="Briner A.E."/>
            <person name="Felis G.E."/>
            <person name="de Vos W.M."/>
            <person name="Barrangou R."/>
            <person name="Klaenhammer T.R."/>
            <person name="Caufield P.W."/>
            <person name="Cui Y."/>
            <person name="Zhang H."/>
            <person name="O'Toole P.W."/>
        </authorList>
    </citation>
    <scope>NUCLEOTIDE SEQUENCE [LARGE SCALE GENOMIC DNA]</scope>
    <source>
        <strain evidence="7 8">DSM 19910</strain>
    </source>
</reference>
<name>A0A0R1M9Y8_9LACO</name>
<dbReference type="Pfam" id="PF01242">
    <property type="entry name" value="PTPS"/>
    <property type="match status" value="1"/>
</dbReference>
<gene>
    <name evidence="7" type="ORF">FC81_GL001589</name>
</gene>
<sequence>MAQLNYSYRIKTFFNAGHAVRWEKGTGKRHSHTWEVVCELRSQSEQTVIFSDIEETLNSIFEKISGSFLNTLDEFKEVNPTVENITLWLYRLMTPVLEPLGVSLIRLEVSESPTRSYCITVSD</sequence>
<keyword evidence="8" id="KW-1185">Reference proteome</keyword>
<comment type="catalytic activity">
    <reaction evidence="6">
        <text>7,8-dihydroneopterin 3'-triphosphate + H2O = 6-carboxy-5,6,7,8-tetrahydropterin + triphosphate + acetaldehyde + 2 H(+)</text>
        <dbReference type="Rhea" id="RHEA:27966"/>
        <dbReference type="ChEBI" id="CHEBI:15343"/>
        <dbReference type="ChEBI" id="CHEBI:15377"/>
        <dbReference type="ChEBI" id="CHEBI:15378"/>
        <dbReference type="ChEBI" id="CHEBI:18036"/>
        <dbReference type="ChEBI" id="CHEBI:58462"/>
        <dbReference type="ChEBI" id="CHEBI:61032"/>
        <dbReference type="EC" id="4.1.2.50"/>
    </reaction>
</comment>
<comment type="pathway">
    <text evidence="1">Purine metabolism; 7-cyano-7-deazaguanine biosynthesis.</text>
</comment>
<dbReference type="Proteomes" id="UP000051621">
    <property type="component" value="Unassembled WGS sequence"/>
</dbReference>
<evidence type="ECO:0000256" key="3">
    <source>
        <dbReference type="ARBA" id="ARBA00012982"/>
    </source>
</evidence>
<organism evidence="7 8">
    <name type="scientific">Liquorilactobacillus capillatus DSM 19910</name>
    <dbReference type="NCBI Taxonomy" id="1423731"/>
    <lineage>
        <taxon>Bacteria</taxon>
        <taxon>Bacillati</taxon>
        <taxon>Bacillota</taxon>
        <taxon>Bacilli</taxon>
        <taxon>Lactobacillales</taxon>
        <taxon>Lactobacillaceae</taxon>
        <taxon>Liquorilactobacillus</taxon>
    </lineage>
</organism>
<protein>
    <recommendedName>
        <fullName evidence="4">6-carboxy-5,6,7,8-tetrahydropterin synthase</fullName>
        <ecNumber evidence="3">4.1.2.50</ecNumber>
    </recommendedName>
    <alternativeName>
        <fullName evidence="5">Queuosine biosynthesis protein QueD</fullName>
    </alternativeName>
</protein>
<dbReference type="NCBIfam" id="TIGR03112">
    <property type="entry name" value="6_pyr_pter_rel"/>
    <property type="match status" value="1"/>
</dbReference>
<dbReference type="RefSeq" id="WP_057745108.1">
    <property type="nucleotide sequence ID" value="NZ_AZEF01000030.1"/>
</dbReference>